<dbReference type="NCBIfam" id="NF011494">
    <property type="entry name" value="PRK14902.1"/>
    <property type="match status" value="1"/>
</dbReference>
<protein>
    <recommendedName>
        <fullName evidence="3">16S rRNA (cytosine(967)-C(5))-methyltransferase</fullName>
        <ecNumber evidence="3">2.1.1.176</ecNumber>
    </recommendedName>
    <alternativeName>
        <fullName evidence="10">16S rRNA m5C967 methyltransferase</fullName>
    </alternativeName>
    <alternativeName>
        <fullName evidence="11">rRNA (cytosine-C(5)-)-methyltransferase RsmB</fullName>
    </alternativeName>
</protein>
<dbReference type="InterPro" id="IPR049560">
    <property type="entry name" value="MeTrfase_RsmB-F_NOP2_cat"/>
</dbReference>
<evidence type="ECO:0000256" key="7">
    <source>
        <dbReference type="ARBA" id="ARBA00022679"/>
    </source>
</evidence>
<evidence type="ECO:0000256" key="9">
    <source>
        <dbReference type="ARBA" id="ARBA00022884"/>
    </source>
</evidence>
<dbReference type="EMBL" id="UOGA01000320">
    <property type="protein sequence ID" value="VAX25970.1"/>
    <property type="molecule type" value="Genomic_DNA"/>
</dbReference>
<keyword evidence="4" id="KW-0963">Cytoplasm</keyword>
<dbReference type="Pfam" id="PF01029">
    <property type="entry name" value="NusB"/>
    <property type="match status" value="1"/>
</dbReference>
<evidence type="ECO:0000256" key="10">
    <source>
        <dbReference type="ARBA" id="ARBA00030399"/>
    </source>
</evidence>
<dbReference type="InterPro" id="IPR035926">
    <property type="entry name" value="NusB-like_sf"/>
</dbReference>
<keyword evidence="7 14" id="KW-0808">Transferase</keyword>
<dbReference type="PANTHER" id="PTHR22807">
    <property type="entry name" value="NOP2 YEAST -RELATED NOL1/NOP2/FMU SUN DOMAIN-CONTAINING"/>
    <property type="match status" value="1"/>
</dbReference>
<dbReference type="EC" id="2.1.1.176" evidence="3"/>
<dbReference type="InterPro" id="IPR023267">
    <property type="entry name" value="RCMT"/>
</dbReference>
<dbReference type="NCBIfam" id="TIGR00563">
    <property type="entry name" value="rsmB"/>
    <property type="match status" value="1"/>
</dbReference>
<evidence type="ECO:0000256" key="3">
    <source>
        <dbReference type="ARBA" id="ARBA00012140"/>
    </source>
</evidence>
<dbReference type="GO" id="GO:0005737">
    <property type="term" value="C:cytoplasm"/>
    <property type="evidence" value="ECO:0007669"/>
    <property type="project" value="UniProtKB-SubCell"/>
</dbReference>
<dbReference type="AlphaFoldDB" id="A0A3B1CTJ2"/>
<evidence type="ECO:0000256" key="2">
    <source>
        <dbReference type="ARBA" id="ARBA00004496"/>
    </source>
</evidence>
<dbReference type="SUPFAM" id="SSF48013">
    <property type="entry name" value="NusB-like"/>
    <property type="match status" value="1"/>
</dbReference>
<evidence type="ECO:0000256" key="12">
    <source>
        <dbReference type="ARBA" id="ARBA00047283"/>
    </source>
</evidence>
<dbReference type="InterPro" id="IPR029063">
    <property type="entry name" value="SAM-dependent_MTases_sf"/>
</dbReference>
<dbReference type="PRINTS" id="PR02008">
    <property type="entry name" value="RCMTFAMILY"/>
</dbReference>
<comment type="subcellular location">
    <subcellularLocation>
        <location evidence="2">Cytoplasm</location>
    </subcellularLocation>
</comment>
<evidence type="ECO:0000313" key="14">
    <source>
        <dbReference type="EMBL" id="VAX25970.1"/>
    </source>
</evidence>
<dbReference type="PANTHER" id="PTHR22807:SF53">
    <property type="entry name" value="RIBOSOMAL RNA SMALL SUBUNIT METHYLTRANSFERASE B-RELATED"/>
    <property type="match status" value="1"/>
</dbReference>
<dbReference type="GO" id="GO:0003723">
    <property type="term" value="F:RNA binding"/>
    <property type="evidence" value="ECO:0007669"/>
    <property type="project" value="UniProtKB-KW"/>
</dbReference>
<evidence type="ECO:0000256" key="5">
    <source>
        <dbReference type="ARBA" id="ARBA00022552"/>
    </source>
</evidence>
<dbReference type="InterPro" id="IPR006027">
    <property type="entry name" value="NusB_RsmB_TIM44"/>
</dbReference>
<dbReference type="InterPro" id="IPR001678">
    <property type="entry name" value="MeTrfase_RsmB-F_NOP2_dom"/>
</dbReference>
<gene>
    <name evidence="14" type="ORF">MNBD_NITROSPINAE04-2655</name>
</gene>
<evidence type="ECO:0000259" key="13">
    <source>
        <dbReference type="PROSITE" id="PS51686"/>
    </source>
</evidence>
<comment type="catalytic activity">
    <reaction evidence="12">
        <text>cytidine(967) in 16S rRNA + S-adenosyl-L-methionine = 5-methylcytidine(967) in 16S rRNA + S-adenosyl-L-homocysteine + H(+)</text>
        <dbReference type="Rhea" id="RHEA:42748"/>
        <dbReference type="Rhea" id="RHEA-COMP:10219"/>
        <dbReference type="Rhea" id="RHEA-COMP:10220"/>
        <dbReference type="ChEBI" id="CHEBI:15378"/>
        <dbReference type="ChEBI" id="CHEBI:57856"/>
        <dbReference type="ChEBI" id="CHEBI:59789"/>
        <dbReference type="ChEBI" id="CHEBI:74483"/>
        <dbReference type="ChEBI" id="CHEBI:82748"/>
        <dbReference type="EC" id="2.1.1.176"/>
    </reaction>
</comment>
<comment type="function">
    <text evidence="1">Specifically methylates the cytosine at position 967 (m5C967) of 16S rRNA.</text>
</comment>
<dbReference type="Pfam" id="PF01189">
    <property type="entry name" value="Methyltr_RsmB-F"/>
    <property type="match status" value="1"/>
</dbReference>
<keyword evidence="5" id="KW-0698">rRNA processing</keyword>
<evidence type="ECO:0000256" key="1">
    <source>
        <dbReference type="ARBA" id="ARBA00002724"/>
    </source>
</evidence>
<organism evidence="14">
    <name type="scientific">hydrothermal vent metagenome</name>
    <dbReference type="NCBI Taxonomy" id="652676"/>
    <lineage>
        <taxon>unclassified sequences</taxon>
        <taxon>metagenomes</taxon>
        <taxon>ecological metagenomes</taxon>
    </lineage>
</organism>
<dbReference type="Gene3D" id="1.10.940.10">
    <property type="entry name" value="NusB-like"/>
    <property type="match status" value="1"/>
</dbReference>
<evidence type="ECO:0000256" key="6">
    <source>
        <dbReference type="ARBA" id="ARBA00022603"/>
    </source>
</evidence>
<accession>A0A3B1CTJ2</accession>
<sequence length="458" mass="50607">MADLPRQTAFEILLEIEERNSRIDAVLNANLAYSGFSRRDRAFVSEIVYGVTRHKRALDTILLLACARPLRKVDTPVLQLLRAGLYQAVAMSKTPVSASVNETVNIAKANPRLKKSAGFINGVLRSTLRKAKEIDAGSIPDYVRKTQKNGIADEKRVGEIYSFPDWISGRWIRQFGVETAERIMRESNRQAPVFIRVNRLKSNLAKIKAMMDKKGIEAEPVEWAKGLLKVTKGSIFPGSELVAGGFIQPQDGASYMAAKLLGARPGDIVADVCCGKGIKSGLFAEMMQNRGVLDDYDVKSSNIGLFLSNMARLGALNCRLIIADMTNNWPVKRKYNKIFIDAPCSGTGVLRRHPEGKWNKSAELIDRMAGVQSKILSRAGDYLGKGGSIVYAVCSIEPEEGEEQVERFLSKRPDFIRANLKDEAPELVDYINEKGDLFILPGDGGMDGFFSAKITKRG</sequence>
<dbReference type="PROSITE" id="PS51686">
    <property type="entry name" value="SAM_MT_RSMB_NOP"/>
    <property type="match status" value="1"/>
</dbReference>
<dbReference type="SUPFAM" id="SSF53335">
    <property type="entry name" value="S-adenosyl-L-methionine-dependent methyltransferases"/>
    <property type="match status" value="1"/>
</dbReference>
<evidence type="ECO:0000256" key="8">
    <source>
        <dbReference type="ARBA" id="ARBA00022691"/>
    </source>
</evidence>
<reference evidence="14" key="1">
    <citation type="submission" date="2018-06" db="EMBL/GenBank/DDBJ databases">
        <authorList>
            <person name="Zhirakovskaya E."/>
        </authorList>
    </citation>
    <scope>NUCLEOTIDE SEQUENCE</scope>
</reference>
<dbReference type="InterPro" id="IPR054728">
    <property type="entry name" value="RsmB-like_ferredoxin"/>
</dbReference>
<feature type="domain" description="SAM-dependent MTase RsmB/NOP-type" evidence="13">
    <location>
        <begin position="183"/>
        <end position="457"/>
    </location>
</feature>
<name>A0A3B1CTJ2_9ZZZZ</name>
<dbReference type="GO" id="GO:0008649">
    <property type="term" value="F:rRNA methyltransferase activity"/>
    <property type="evidence" value="ECO:0007669"/>
    <property type="project" value="InterPro"/>
</dbReference>
<dbReference type="GO" id="GO:0006355">
    <property type="term" value="P:regulation of DNA-templated transcription"/>
    <property type="evidence" value="ECO:0007669"/>
    <property type="project" value="InterPro"/>
</dbReference>
<dbReference type="Pfam" id="PF22458">
    <property type="entry name" value="RsmF-B_ferredox"/>
    <property type="match status" value="1"/>
</dbReference>
<keyword evidence="6 14" id="KW-0489">Methyltransferase</keyword>
<keyword evidence="8" id="KW-0949">S-adenosyl-L-methionine</keyword>
<evidence type="ECO:0000256" key="11">
    <source>
        <dbReference type="ARBA" id="ARBA00031088"/>
    </source>
</evidence>
<dbReference type="Gene3D" id="3.40.50.150">
    <property type="entry name" value="Vaccinia Virus protein VP39"/>
    <property type="match status" value="1"/>
</dbReference>
<keyword evidence="9" id="KW-0694">RNA-binding</keyword>
<dbReference type="InterPro" id="IPR004573">
    <property type="entry name" value="rRNA_ssu_MeTfrase_B"/>
</dbReference>
<proteinExistence type="predicted"/>
<evidence type="ECO:0000256" key="4">
    <source>
        <dbReference type="ARBA" id="ARBA00022490"/>
    </source>
</evidence>